<sequence length="737" mass="82073">MIAPIKIPETARMLLLMGLMAAVGLIMSGIAIVILYDTAFTENGQRLKQAVESYARLIEAIARNEQTHIADHDIPLTSAMLETLVMEQVREAHRHFKGFGETGEFTMGRQEGDNIVFVLRHRHSNQDEPLPVPRNSRLAEPMRRALQGESGVMVGLDYRGAPVLAAHEPVAILNMGVVAKIDLDELRRPFIRAGFLVGVIGFLVFVAGTVLFYRIGQPMVRQLTETSALRESRQALLRVQVAMQETSAQLDSILRAADLAVVATDLKQRILYFNPEAEHLFGHDATRTLGETLGSLHPALRGDDLIQTLVEGTENQDYPLEICLQVEGHDCRLEAVLSKIINHDGELNGFLLLARDVTAARAAMDALILSERRYRLLIESANDAIFIADAKTGIILDANPMAGELVGRPVTDLIGTHQTELHPEREREHYAKLFQSQIQKGSGLVTGILVVRQDGSEVPVEIRAAVTDLGDQQVILGIFRDVTERIRLEQRQQALNLELEQRVEERTRELNRSNLDLQQFAYVASHDLQEPLRLIAGFVQLLEKRYRGRLDDQADKYIASAIDGVNHMQSLIQNLLGYARVTNTPRELVEIDLNEVLAQTLQNLETLIHDTAAVVSHDPLPKLRADPILMGQLLQNMLGNALKFRGEDPPRIHLGATRKTGLWEISIADNGIGIEPRHQERIFLIFQKLHSRARYEGTGIGLALCRRIVELHGGQIRVESTPGRGSTFCFTIPSSGT</sequence>
<dbReference type="InterPro" id="IPR003661">
    <property type="entry name" value="HisK_dim/P_dom"/>
</dbReference>
<dbReference type="RefSeq" id="WP_420905801.1">
    <property type="nucleotide sequence ID" value="NZ_BAAFGK010000004.1"/>
</dbReference>
<evidence type="ECO:0000256" key="4">
    <source>
        <dbReference type="ARBA" id="ARBA00022679"/>
    </source>
</evidence>
<evidence type="ECO:0000256" key="2">
    <source>
        <dbReference type="ARBA" id="ARBA00012438"/>
    </source>
</evidence>
<protein>
    <recommendedName>
        <fullName evidence="2">histidine kinase</fullName>
        <ecNumber evidence="2">2.7.13.3</ecNumber>
    </recommendedName>
</protein>
<keyword evidence="3" id="KW-0597">Phosphoprotein</keyword>
<dbReference type="InterPro" id="IPR052162">
    <property type="entry name" value="Sensor_kinase/Photoreceptor"/>
</dbReference>
<gene>
    <name evidence="10" type="primary">sasA_15</name>
    <name evidence="10" type="ORF">SIID45300_02466</name>
</gene>
<proteinExistence type="predicted"/>
<comment type="caution">
    <text evidence="10">The sequence shown here is derived from an EMBL/GenBank/DDBJ whole genome shotgun (WGS) entry which is preliminary data.</text>
</comment>
<accession>A0ABQ0CB55</accession>
<dbReference type="InterPro" id="IPR000014">
    <property type="entry name" value="PAS"/>
</dbReference>
<dbReference type="SUPFAM" id="SSF55785">
    <property type="entry name" value="PYP-like sensor domain (PAS domain)"/>
    <property type="match status" value="2"/>
</dbReference>
<evidence type="ECO:0000256" key="5">
    <source>
        <dbReference type="ARBA" id="ARBA00022777"/>
    </source>
</evidence>
<dbReference type="InterPro" id="IPR036097">
    <property type="entry name" value="HisK_dim/P_sf"/>
</dbReference>
<dbReference type="EMBL" id="BAAFGK010000004">
    <property type="protein sequence ID" value="GAB0058122.1"/>
    <property type="molecule type" value="Genomic_DNA"/>
</dbReference>
<keyword evidence="11" id="KW-1185">Reference proteome</keyword>
<dbReference type="InterPro" id="IPR013767">
    <property type="entry name" value="PAS_fold"/>
</dbReference>
<dbReference type="CDD" id="cd00130">
    <property type="entry name" value="PAS"/>
    <property type="match status" value="2"/>
</dbReference>
<evidence type="ECO:0000256" key="1">
    <source>
        <dbReference type="ARBA" id="ARBA00000085"/>
    </source>
</evidence>
<dbReference type="PANTHER" id="PTHR43304:SF1">
    <property type="entry name" value="PAC DOMAIN-CONTAINING PROTEIN"/>
    <property type="match status" value="1"/>
</dbReference>
<dbReference type="PRINTS" id="PR00344">
    <property type="entry name" value="BCTRLSENSOR"/>
</dbReference>
<organism evidence="10 11">
    <name type="scientific">Candidatus Magnetaquiglobus chichijimensis</name>
    <dbReference type="NCBI Taxonomy" id="3141448"/>
    <lineage>
        <taxon>Bacteria</taxon>
        <taxon>Pseudomonadati</taxon>
        <taxon>Pseudomonadota</taxon>
        <taxon>Magnetococcia</taxon>
        <taxon>Magnetococcales</taxon>
        <taxon>Candidatus Magnetaquicoccaceae</taxon>
        <taxon>Candidatus Magnetaquiglobus</taxon>
    </lineage>
</organism>
<dbReference type="InterPro" id="IPR035965">
    <property type="entry name" value="PAS-like_dom_sf"/>
</dbReference>
<feature type="transmembrane region" description="Helical" evidence="6">
    <location>
        <begin position="190"/>
        <end position="213"/>
    </location>
</feature>
<dbReference type="Pfam" id="PF00512">
    <property type="entry name" value="HisKA"/>
    <property type="match status" value="1"/>
</dbReference>
<dbReference type="SMART" id="SM00387">
    <property type="entry name" value="HATPase_c"/>
    <property type="match status" value="1"/>
</dbReference>
<dbReference type="SUPFAM" id="SSF55874">
    <property type="entry name" value="ATPase domain of HSP90 chaperone/DNA topoisomerase II/histidine kinase"/>
    <property type="match status" value="1"/>
</dbReference>
<evidence type="ECO:0000313" key="11">
    <source>
        <dbReference type="Proteomes" id="UP001628193"/>
    </source>
</evidence>
<dbReference type="NCBIfam" id="TIGR00229">
    <property type="entry name" value="sensory_box"/>
    <property type="match status" value="2"/>
</dbReference>
<dbReference type="InterPro" id="IPR036890">
    <property type="entry name" value="HATPase_C_sf"/>
</dbReference>
<dbReference type="PROSITE" id="PS50112">
    <property type="entry name" value="PAS"/>
    <property type="match status" value="2"/>
</dbReference>
<evidence type="ECO:0000256" key="6">
    <source>
        <dbReference type="SAM" id="Phobius"/>
    </source>
</evidence>
<feature type="domain" description="PAS" evidence="8">
    <location>
        <begin position="246"/>
        <end position="298"/>
    </location>
</feature>
<dbReference type="Proteomes" id="UP001628193">
    <property type="component" value="Unassembled WGS sequence"/>
</dbReference>
<name>A0ABQ0CB55_9PROT</name>
<dbReference type="InterPro" id="IPR005467">
    <property type="entry name" value="His_kinase_dom"/>
</dbReference>
<dbReference type="InterPro" id="IPR000700">
    <property type="entry name" value="PAS-assoc_C"/>
</dbReference>
<dbReference type="Pfam" id="PF02518">
    <property type="entry name" value="HATPase_c"/>
    <property type="match status" value="1"/>
</dbReference>
<dbReference type="EC" id="2.7.13.3" evidence="2"/>
<dbReference type="InterPro" id="IPR013656">
    <property type="entry name" value="PAS_4"/>
</dbReference>
<evidence type="ECO:0000259" key="9">
    <source>
        <dbReference type="PROSITE" id="PS50113"/>
    </source>
</evidence>
<keyword evidence="4 10" id="KW-0808">Transferase</keyword>
<feature type="domain" description="PAS" evidence="8">
    <location>
        <begin position="370"/>
        <end position="441"/>
    </location>
</feature>
<keyword evidence="6" id="KW-0472">Membrane</keyword>
<dbReference type="PROSITE" id="PS50113">
    <property type="entry name" value="PAC"/>
    <property type="match status" value="1"/>
</dbReference>
<evidence type="ECO:0000259" key="7">
    <source>
        <dbReference type="PROSITE" id="PS50109"/>
    </source>
</evidence>
<dbReference type="PANTHER" id="PTHR43304">
    <property type="entry name" value="PHYTOCHROME-LIKE PROTEIN CPH1"/>
    <property type="match status" value="1"/>
</dbReference>
<dbReference type="GO" id="GO:0016740">
    <property type="term" value="F:transferase activity"/>
    <property type="evidence" value="ECO:0007669"/>
    <property type="project" value="UniProtKB-KW"/>
</dbReference>
<dbReference type="PROSITE" id="PS50109">
    <property type="entry name" value="HIS_KIN"/>
    <property type="match status" value="1"/>
</dbReference>
<dbReference type="Pfam" id="PF00989">
    <property type="entry name" value="PAS"/>
    <property type="match status" value="1"/>
</dbReference>
<evidence type="ECO:0000313" key="10">
    <source>
        <dbReference type="EMBL" id="GAB0058122.1"/>
    </source>
</evidence>
<dbReference type="SUPFAM" id="SSF47384">
    <property type="entry name" value="Homodimeric domain of signal transducing histidine kinase"/>
    <property type="match status" value="1"/>
</dbReference>
<dbReference type="SMART" id="SM00388">
    <property type="entry name" value="HisKA"/>
    <property type="match status" value="1"/>
</dbReference>
<keyword evidence="5" id="KW-0418">Kinase</keyword>
<dbReference type="SMART" id="SM00091">
    <property type="entry name" value="PAS"/>
    <property type="match status" value="2"/>
</dbReference>
<dbReference type="InterPro" id="IPR003594">
    <property type="entry name" value="HATPase_dom"/>
</dbReference>
<evidence type="ECO:0000256" key="3">
    <source>
        <dbReference type="ARBA" id="ARBA00022553"/>
    </source>
</evidence>
<comment type="catalytic activity">
    <reaction evidence="1">
        <text>ATP + protein L-histidine = ADP + protein N-phospho-L-histidine.</text>
        <dbReference type="EC" id="2.7.13.3"/>
    </reaction>
</comment>
<feature type="domain" description="PAC" evidence="9">
    <location>
        <begin position="444"/>
        <end position="494"/>
    </location>
</feature>
<dbReference type="CDD" id="cd00082">
    <property type="entry name" value="HisKA"/>
    <property type="match status" value="1"/>
</dbReference>
<dbReference type="Gene3D" id="3.30.565.10">
    <property type="entry name" value="Histidine kinase-like ATPase, C-terminal domain"/>
    <property type="match status" value="1"/>
</dbReference>
<dbReference type="Pfam" id="PF08448">
    <property type="entry name" value="PAS_4"/>
    <property type="match status" value="1"/>
</dbReference>
<feature type="transmembrane region" description="Helical" evidence="6">
    <location>
        <begin position="14"/>
        <end position="36"/>
    </location>
</feature>
<keyword evidence="6" id="KW-0812">Transmembrane</keyword>
<dbReference type="Gene3D" id="1.10.287.130">
    <property type="match status" value="1"/>
</dbReference>
<reference evidence="10 11" key="1">
    <citation type="submission" date="2024-09" db="EMBL/GenBank/DDBJ databases">
        <title>Draft genome sequence of Candidatus Magnetaquicoccaceae bacterium FCR-1.</title>
        <authorList>
            <person name="Shimoshige H."/>
            <person name="Shimamura S."/>
            <person name="Taoka A."/>
            <person name="Kobayashi H."/>
            <person name="Maekawa T."/>
        </authorList>
    </citation>
    <scope>NUCLEOTIDE SEQUENCE [LARGE SCALE GENOMIC DNA]</scope>
    <source>
        <strain evidence="10 11">FCR-1</strain>
    </source>
</reference>
<keyword evidence="6" id="KW-1133">Transmembrane helix</keyword>
<dbReference type="Gene3D" id="3.30.450.20">
    <property type="entry name" value="PAS domain"/>
    <property type="match status" value="2"/>
</dbReference>
<evidence type="ECO:0000259" key="8">
    <source>
        <dbReference type="PROSITE" id="PS50112"/>
    </source>
</evidence>
<dbReference type="InterPro" id="IPR004358">
    <property type="entry name" value="Sig_transdc_His_kin-like_C"/>
</dbReference>
<feature type="domain" description="Histidine kinase" evidence="7">
    <location>
        <begin position="523"/>
        <end position="736"/>
    </location>
</feature>